<reference evidence="2" key="2">
    <citation type="journal article" date="2024" name="Environ. Microbiol.">
        <title>Genome analysis and description of Tunturibacter gen. nov. expands the diversity of Terriglobia in tundra soils.</title>
        <authorList>
            <person name="Messyasz A."/>
            <person name="Mannisto M.K."/>
            <person name="Kerkhof L.J."/>
            <person name="Haggblom M.M."/>
        </authorList>
    </citation>
    <scope>NUCLEOTIDE SEQUENCE</scope>
    <source>
        <strain evidence="2">M8UP23</strain>
    </source>
</reference>
<dbReference type="GO" id="GO:0000150">
    <property type="term" value="F:DNA strand exchange activity"/>
    <property type="evidence" value="ECO:0007669"/>
    <property type="project" value="InterPro"/>
</dbReference>
<dbReference type="SMART" id="SM00857">
    <property type="entry name" value="Resolvase"/>
    <property type="match status" value="1"/>
</dbReference>
<feature type="domain" description="Resolvase/invertase-type recombinase catalytic" evidence="1">
    <location>
        <begin position="1"/>
        <end position="105"/>
    </location>
</feature>
<protein>
    <submittedName>
        <fullName evidence="2">Recombinase family protein</fullName>
    </submittedName>
</protein>
<reference evidence="2" key="1">
    <citation type="submission" date="2023-08" db="EMBL/GenBank/DDBJ databases">
        <authorList>
            <person name="Messyasz A."/>
            <person name="Mannisto M.K."/>
            <person name="Kerkhof L.J."/>
            <person name="Haggblom M."/>
        </authorList>
    </citation>
    <scope>NUCLEOTIDE SEQUENCE</scope>
    <source>
        <strain evidence="2">M8UP23</strain>
    </source>
</reference>
<dbReference type="CDD" id="cd03768">
    <property type="entry name" value="SR_ResInv"/>
    <property type="match status" value="1"/>
</dbReference>
<dbReference type="AlphaFoldDB" id="A0AAU7ZGU2"/>
<dbReference type="EMBL" id="CP132932">
    <property type="protein sequence ID" value="XCB27934.1"/>
    <property type="molecule type" value="Genomic_DNA"/>
</dbReference>
<name>A0AAU7ZGU2_9BACT</name>
<gene>
    <name evidence="2" type="ORF">RBB75_06325</name>
</gene>
<dbReference type="GO" id="GO:0003677">
    <property type="term" value="F:DNA binding"/>
    <property type="evidence" value="ECO:0007669"/>
    <property type="project" value="InterPro"/>
</dbReference>
<organism evidence="2">
    <name type="scientific">Tunturiibacter empetritectus</name>
    <dbReference type="NCBI Taxonomy" id="3069691"/>
    <lineage>
        <taxon>Bacteria</taxon>
        <taxon>Pseudomonadati</taxon>
        <taxon>Acidobacteriota</taxon>
        <taxon>Terriglobia</taxon>
        <taxon>Terriglobales</taxon>
        <taxon>Acidobacteriaceae</taxon>
        <taxon>Tunturiibacter</taxon>
    </lineage>
</organism>
<evidence type="ECO:0000313" key="2">
    <source>
        <dbReference type="EMBL" id="XCB27934.1"/>
    </source>
</evidence>
<sequence length="105" mass="11940">MGGRFNEDRVCEGLDRRSTAVFREKVSGAYRDRPELNRMLDQLREGDIVTVWKPRSTRNLLEIVETINQVGARFQSISEPWADTTTHAGKMIMTIFAGIADLNVI</sequence>
<dbReference type="KEGG" id="temp:RBB75_06325"/>
<accession>A0AAU7ZGU2</accession>
<dbReference type="InterPro" id="IPR006119">
    <property type="entry name" value="Resolv_N"/>
</dbReference>
<dbReference type="Pfam" id="PF00239">
    <property type="entry name" value="Resolvase"/>
    <property type="match status" value="1"/>
</dbReference>
<dbReference type="PROSITE" id="PS51736">
    <property type="entry name" value="RECOMBINASES_3"/>
    <property type="match status" value="1"/>
</dbReference>
<evidence type="ECO:0000259" key="1">
    <source>
        <dbReference type="PROSITE" id="PS51736"/>
    </source>
</evidence>
<proteinExistence type="predicted"/>